<dbReference type="Gramene" id="mRNA:HanXRQr2_Chr15g0681931">
    <property type="protein sequence ID" value="CDS:HanXRQr2_Chr15g0681931.1"/>
    <property type="gene ID" value="HanXRQr2_Chr15g0681931"/>
</dbReference>
<comment type="caution">
    <text evidence="1">The sequence shown here is derived from an EMBL/GenBank/DDBJ whole genome shotgun (WGS) entry which is preliminary data.</text>
</comment>
<organism evidence="1 2">
    <name type="scientific">Helianthus annuus</name>
    <name type="common">Common sunflower</name>
    <dbReference type="NCBI Taxonomy" id="4232"/>
    <lineage>
        <taxon>Eukaryota</taxon>
        <taxon>Viridiplantae</taxon>
        <taxon>Streptophyta</taxon>
        <taxon>Embryophyta</taxon>
        <taxon>Tracheophyta</taxon>
        <taxon>Spermatophyta</taxon>
        <taxon>Magnoliopsida</taxon>
        <taxon>eudicotyledons</taxon>
        <taxon>Gunneridae</taxon>
        <taxon>Pentapetalae</taxon>
        <taxon>asterids</taxon>
        <taxon>campanulids</taxon>
        <taxon>Asterales</taxon>
        <taxon>Asteraceae</taxon>
        <taxon>Asteroideae</taxon>
        <taxon>Heliantheae alliance</taxon>
        <taxon>Heliantheae</taxon>
        <taxon>Helianthus</taxon>
    </lineage>
</organism>
<proteinExistence type="predicted"/>
<dbReference type="Proteomes" id="UP000215914">
    <property type="component" value="Unassembled WGS sequence"/>
</dbReference>
<protein>
    <submittedName>
        <fullName evidence="1">Uncharacterized protein</fullName>
    </submittedName>
</protein>
<name>A0A9K3DYG1_HELAN</name>
<dbReference type="AlphaFoldDB" id="A0A9K3DYG1"/>
<accession>A0A9K3DYG1</accession>
<sequence>MIQEKHQHFHYPSTKIFIHLPHLIIISERNPNLDSLLQLHIVPKNGIFYASPTPTLQLTNTHLPKSCPPSSASSVSLSSSFLKSGSFFKISVPRSSIMKLKPCGFECRGWASLICEIDPSGQES</sequence>
<evidence type="ECO:0000313" key="1">
    <source>
        <dbReference type="EMBL" id="KAF5763582.1"/>
    </source>
</evidence>
<reference evidence="1" key="1">
    <citation type="journal article" date="2017" name="Nature">
        <title>The sunflower genome provides insights into oil metabolism, flowering and Asterid evolution.</title>
        <authorList>
            <person name="Badouin H."/>
            <person name="Gouzy J."/>
            <person name="Grassa C.J."/>
            <person name="Murat F."/>
            <person name="Staton S.E."/>
            <person name="Cottret L."/>
            <person name="Lelandais-Briere C."/>
            <person name="Owens G.L."/>
            <person name="Carrere S."/>
            <person name="Mayjonade B."/>
            <person name="Legrand L."/>
            <person name="Gill N."/>
            <person name="Kane N.C."/>
            <person name="Bowers J.E."/>
            <person name="Hubner S."/>
            <person name="Bellec A."/>
            <person name="Berard A."/>
            <person name="Berges H."/>
            <person name="Blanchet N."/>
            <person name="Boniface M.C."/>
            <person name="Brunel D."/>
            <person name="Catrice O."/>
            <person name="Chaidir N."/>
            <person name="Claudel C."/>
            <person name="Donnadieu C."/>
            <person name="Faraut T."/>
            <person name="Fievet G."/>
            <person name="Helmstetter N."/>
            <person name="King M."/>
            <person name="Knapp S.J."/>
            <person name="Lai Z."/>
            <person name="Le Paslier M.C."/>
            <person name="Lippi Y."/>
            <person name="Lorenzon L."/>
            <person name="Mandel J.R."/>
            <person name="Marage G."/>
            <person name="Marchand G."/>
            <person name="Marquand E."/>
            <person name="Bret-Mestries E."/>
            <person name="Morien E."/>
            <person name="Nambeesan S."/>
            <person name="Nguyen T."/>
            <person name="Pegot-Espagnet P."/>
            <person name="Pouilly N."/>
            <person name="Raftis F."/>
            <person name="Sallet E."/>
            <person name="Schiex T."/>
            <person name="Thomas J."/>
            <person name="Vandecasteele C."/>
            <person name="Vares D."/>
            <person name="Vear F."/>
            <person name="Vautrin S."/>
            <person name="Crespi M."/>
            <person name="Mangin B."/>
            <person name="Burke J.M."/>
            <person name="Salse J."/>
            <person name="Munos S."/>
            <person name="Vincourt P."/>
            <person name="Rieseberg L.H."/>
            <person name="Langlade N.B."/>
        </authorList>
    </citation>
    <scope>NUCLEOTIDE SEQUENCE</scope>
    <source>
        <tissue evidence="1">Leaves</tissue>
    </source>
</reference>
<reference evidence="1" key="2">
    <citation type="submission" date="2020-06" db="EMBL/GenBank/DDBJ databases">
        <title>Helianthus annuus Genome sequencing and assembly Release 2.</title>
        <authorList>
            <person name="Gouzy J."/>
            <person name="Langlade N."/>
            <person name="Munos S."/>
        </authorList>
    </citation>
    <scope>NUCLEOTIDE SEQUENCE</scope>
    <source>
        <tissue evidence="1">Leaves</tissue>
    </source>
</reference>
<dbReference type="EMBL" id="MNCJ02000330">
    <property type="protein sequence ID" value="KAF5763582.1"/>
    <property type="molecule type" value="Genomic_DNA"/>
</dbReference>
<evidence type="ECO:0000313" key="2">
    <source>
        <dbReference type="Proteomes" id="UP000215914"/>
    </source>
</evidence>
<keyword evidence="2" id="KW-1185">Reference proteome</keyword>
<gene>
    <name evidence="1" type="ORF">HanXRQr2_Chr15g0681931</name>
</gene>